<dbReference type="Gene3D" id="2.110.10.10">
    <property type="entry name" value="Hemopexin-like domain"/>
    <property type="match status" value="1"/>
</dbReference>
<dbReference type="CDD" id="cd00161">
    <property type="entry name" value="beta-trefoil_Ricin-like"/>
    <property type="match status" value="1"/>
</dbReference>
<proteinExistence type="predicted"/>
<comment type="caution">
    <text evidence="2">The sequence shown here is derived from an EMBL/GenBank/DDBJ whole genome shotgun (WGS) entry which is preliminary data.</text>
</comment>
<dbReference type="PROSITE" id="PS50231">
    <property type="entry name" value="RICIN_B_LECTIN"/>
    <property type="match status" value="1"/>
</dbReference>
<evidence type="ECO:0000313" key="3">
    <source>
        <dbReference type="Proteomes" id="UP001610818"/>
    </source>
</evidence>
<feature type="domain" description="Ricin B lectin" evidence="1">
    <location>
        <begin position="103"/>
        <end position="160"/>
    </location>
</feature>
<evidence type="ECO:0000259" key="1">
    <source>
        <dbReference type="Pfam" id="PF14200"/>
    </source>
</evidence>
<name>A0ABW7QVN6_9ACTN</name>
<dbReference type="Proteomes" id="UP001610818">
    <property type="component" value="Unassembled WGS sequence"/>
</dbReference>
<feature type="domain" description="Ricin B lectin" evidence="1">
    <location>
        <begin position="9"/>
        <end position="91"/>
    </location>
</feature>
<protein>
    <submittedName>
        <fullName evidence="2">RICIN domain-containing protein</fullName>
    </submittedName>
</protein>
<accession>A0ABW7QVN6</accession>
<gene>
    <name evidence="2" type="ORF">ACH4F9_26345</name>
</gene>
<dbReference type="EMBL" id="JBIRGQ010000005">
    <property type="protein sequence ID" value="MFH8548539.1"/>
    <property type="molecule type" value="Genomic_DNA"/>
</dbReference>
<dbReference type="Gene3D" id="2.80.10.50">
    <property type="match status" value="1"/>
</dbReference>
<reference evidence="2 3" key="1">
    <citation type="submission" date="2024-10" db="EMBL/GenBank/DDBJ databases">
        <title>The Natural Products Discovery Center: Release of the First 8490 Sequenced Strains for Exploring Actinobacteria Biosynthetic Diversity.</title>
        <authorList>
            <person name="Kalkreuter E."/>
            <person name="Kautsar S.A."/>
            <person name="Yang D."/>
            <person name="Bader C.D."/>
            <person name="Teijaro C.N."/>
            <person name="Fluegel L."/>
            <person name="Davis C.M."/>
            <person name="Simpson J.R."/>
            <person name="Lauterbach L."/>
            <person name="Steele A.D."/>
            <person name="Gui C."/>
            <person name="Meng S."/>
            <person name="Li G."/>
            <person name="Viehrig K."/>
            <person name="Ye F."/>
            <person name="Su P."/>
            <person name="Kiefer A.F."/>
            <person name="Nichols A."/>
            <person name="Cepeda A.J."/>
            <person name="Yan W."/>
            <person name="Fan B."/>
            <person name="Jiang Y."/>
            <person name="Adhikari A."/>
            <person name="Zheng C.-J."/>
            <person name="Schuster L."/>
            <person name="Cowan T.M."/>
            <person name="Smanski M.J."/>
            <person name="Chevrette M.G."/>
            <person name="De Carvalho L.P.S."/>
            <person name="Shen B."/>
        </authorList>
    </citation>
    <scope>NUCLEOTIDE SEQUENCE [LARGE SCALE GENOMIC DNA]</scope>
    <source>
        <strain evidence="2 3">NPDC017990</strain>
    </source>
</reference>
<organism evidence="2 3">
    <name type="scientific">Streptomyces longisporoflavus</name>
    <dbReference type="NCBI Taxonomy" id="28044"/>
    <lineage>
        <taxon>Bacteria</taxon>
        <taxon>Bacillati</taxon>
        <taxon>Actinomycetota</taxon>
        <taxon>Actinomycetes</taxon>
        <taxon>Kitasatosporales</taxon>
        <taxon>Streptomycetaceae</taxon>
        <taxon>Streptomyces</taxon>
    </lineage>
</organism>
<sequence>MSELSGLSEGIYLLKNEESGLYAGVRGAKTAQSVPIVQQELLPQGPARYSQLWHLRPNAAEEDAWTLQSIHSTLRMDIMTGRDRAGSPVQQCPGETRRDLLVSQLWRPVDIGDGRYTLVNVNSGHLLSVHDDSGSPDAALEQAPKPALGPRTAQQWLLERVPARGETKAFDALTAIVVSSSGGVLGPVLGSLSGMTKRALDAGGGIFESAAKAIPDSDTPYVRFDGFRGDEFIRFSKRRGIEAGPRKIAEQFPHLPKPFSEGFDAVGPAHERSGHTYLGFAQDQAIEFSDRSHGPVHYADHVLHHELLETVGELCDVTGFGAEGGKLLVLGRKDNCVMDPAAVDPARGSMHQQFLLTAAPEAFGFGPDAASTAVSESTAHYFLTKGEEFVVVSEDKLIQGPARLTEVYPFLDGLWM</sequence>
<dbReference type="RefSeq" id="WP_397715054.1">
    <property type="nucleotide sequence ID" value="NZ_JBIRGN010000005.1"/>
</dbReference>
<keyword evidence="3" id="KW-1185">Reference proteome</keyword>
<dbReference type="SUPFAM" id="SSF50370">
    <property type="entry name" value="Ricin B-like lectins"/>
    <property type="match status" value="1"/>
</dbReference>
<evidence type="ECO:0000313" key="2">
    <source>
        <dbReference type="EMBL" id="MFH8548539.1"/>
    </source>
</evidence>
<dbReference type="InterPro" id="IPR036375">
    <property type="entry name" value="Hemopexin-like_dom_sf"/>
</dbReference>
<dbReference type="InterPro" id="IPR000772">
    <property type="entry name" value="Ricin_B_lectin"/>
</dbReference>
<dbReference type="Pfam" id="PF14200">
    <property type="entry name" value="RicinB_lectin_2"/>
    <property type="match status" value="2"/>
</dbReference>
<dbReference type="InterPro" id="IPR035992">
    <property type="entry name" value="Ricin_B-like_lectins"/>
</dbReference>